<dbReference type="HOGENOM" id="CLU_1652750_0_0_1"/>
<dbReference type="OMA" id="WWLASSQ"/>
<dbReference type="EMBL" id="JQGA01000011">
    <property type="protein sequence ID" value="KGO78270.1"/>
    <property type="molecule type" value="Genomic_DNA"/>
</dbReference>
<keyword evidence="2" id="KW-1185">Reference proteome</keyword>
<organism evidence="1 2">
    <name type="scientific">Penicillium italicum</name>
    <name type="common">Blue mold</name>
    <dbReference type="NCBI Taxonomy" id="40296"/>
    <lineage>
        <taxon>Eukaryota</taxon>
        <taxon>Fungi</taxon>
        <taxon>Dikarya</taxon>
        <taxon>Ascomycota</taxon>
        <taxon>Pezizomycotina</taxon>
        <taxon>Eurotiomycetes</taxon>
        <taxon>Eurotiomycetidae</taxon>
        <taxon>Eurotiales</taxon>
        <taxon>Aspergillaceae</taxon>
        <taxon>Penicillium</taxon>
    </lineage>
</organism>
<dbReference type="OrthoDB" id="76567at2759"/>
<gene>
    <name evidence="1" type="ORF">PITC_058870</name>
</gene>
<comment type="caution">
    <text evidence="1">The sequence shown here is derived from an EMBL/GenBank/DDBJ whole genome shotgun (WGS) entry which is preliminary data.</text>
</comment>
<name>A0A0A2LPT2_PENIT</name>
<protein>
    <submittedName>
        <fullName evidence="1">Uncharacterized protein</fullName>
    </submittedName>
</protein>
<dbReference type="PhylomeDB" id="A0A0A2LPT2"/>
<dbReference type="Proteomes" id="UP000030104">
    <property type="component" value="Unassembled WGS sequence"/>
</dbReference>
<sequence>MFSYNTRSMIIKLVIGAHGTVSRGLLCEVQYVVHDMRLHRSIYPVESKRIQGVSSLREADESWVPTKPVPGRDAKWLAVMVEVGVSESYRKLKADAEWWLTNANRDVKLVIIVSIINQKTPNIKFETGFFWTSAPYETSGPATSQLYNPAAAHRLPSAQQ</sequence>
<proteinExistence type="predicted"/>
<dbReference type="AlphaFoldDB" id="A0A0A2LPT2"/>
<evidence type="ECO:0000313" key="1">
    <source>
        <dbReference type="EMBL" id="KGO78270.1"/>
    </source>
</evidence>
<evidence type="ECO:0000313" key="2">
    <source>
        <dbReference type="Proteomes" id="UP000030104"/>
    </source>
</evidence>
<accession>A0A0A2LPT2</accession>
<dbReference type="STRING" id="40296.A0A0A2LPT2"/>
<reference evidence="1 2" key="1">
    <citation type="journal article" date="2015" name="Mol. Plant Microbe Interact.">
        <title>Genome, transcriptome, and functional analyses of Penicillium expansum provide new insights into secondary metabolism and pathogenicity.</title>
        <authorList>
            <person name="Ballester A.R."/>
            <person name="Marcet-Houben M."/>
            <person name="Levin E."/>
            <person name="Sela N."/>
            <person name="Selma-Lazaro C."/>
            <person name="Carmona L."/>
            <person name="Wisniewski M."/>
            <person name="Droby S."/>
            <person name="Gonzalez-Candelas L."/>
            <person name="Gabaldon T."/>
        </authorList>
    </citation>
    <scope>NUCLEOTIDE SEQUENCE [LARGE SCALE GENOMIC DNA]</scope>
    <source>
        <strain evidence="1 2">PHI-1</strain>
    </source>
</reference>